<protein>
    <submittedName>
        <fullName evidence="2">Uncharacterized protein</fullName>
    </submittedName>
</protein>
<keyword evidence="1" id="KW-0472">Membrane</keyword>
<proteinExistence type="predicted"/>
<feature type="transmembrane region" description="Helical" evidence="1">
    <location>
        <begin position="49"/>
        <end position="71"/>
    </location>
</feature>
<dbReference type="AlphaFoldDB" id="A0A2S2QJM5"/>
<evidence type="ECO:0000313" key="2">
    <source>
        <dbReference type="EMBL" id="MBY77944.1"/>
    </source>
</evidence>
<name>A0A2S2QJM5_9HEMI</name>
<dbReference type="EMBL" id="GGMS01008741">
    <property type="protein sequence ID" value="MBY77944.1"/>
    <property type="molecule type" value="Transcribed_RNA"/>
</dbReference>
<keyword evidence="1" id="KW-1133">Transmembrane helix</keyword>
<feature type="transmembrane region" description="Helical" evidence="1">
    <location>
        <begin position="6"/>
        <end position="28"/>
    </location>
</feature>
<accession>A0A2S2QJM5</accession>
<keyword evidence="1" id="KW-0812">Transmembrane</keyword>
<organism evidence="2">
    <name type="scientific">Sipha flava</name>
    <name type="common">yellow sugarcane aphid</name>
    <dbReference type="NCBI Taxonomy" id="143950"/>
    <lineage>
        <taxon>Eukaryota</taxon>
        <taxon>Metazoa</taxon>
        <taxon>Ecdysozoa</taxon>
        <taxon>Arthropoda</taxon>
        <taxon>Hexapoda</taxon>
        <taxon>Insecta</taxon>
        <taxon>Pterygota</taxon>
        <taxon>Neoptera</taxon>
        <taxon>Paraneoptera</taxon>
        <taxon>Hemiptera</taxon>
        <taxon>Sternorrhyncha</taxon>
        <taxon>Aphidomorpha</taxon>
        <taxon>Aphidoidea</taxon>
        <taxon>Aphididae</taxon>
        <taxon>Sipha</taxon>
    </lineage>
</organism>
<reference evidence="2" key="1">
    <citation type="submission" date="2018-04" db="EMBL/GenBank/DDBJ databases">
        <title>Transcriptome assembly of Sipha flava.</title>
        <authorList>
            <person name="Scully E.D."/>
            <person name="Geib S.M."/>
            <person name="Palmer N.A."/>
            <person name="Koch K."/>
            <person name="Bradshaw J."/>
            <person name="Heng-Moss T."/>
            <person name="Sarath G."/>
        </authorList>
    </citation>
    <scope>NUCLEOTIDE SEQUENCE</scope>
</reference>
<sequence>MFEVSACFYLLFYCSIQILITFCEINYFRKHYGNEGRLSVKRGPTQHHYCSPVMLFMSFSIYQFLTIPTLMHNVLSRFSTGAVVRNCGRTRYMHNDTIVITTYSLLGTSKRAVNGNNN</sequence>
<gene>
    <name evidence="2" type="ORF">g.137881</name>
</gene>
<evidence type="ECO:0000256" key="1">
    <source>
        <dbReference type="SAM" id="Phobius"/>
    </source>
</evidence>